<comment type="caution">
    <text evidence="1">The sequence shown here is derived from an EMBL/GenBank/DDBJ whole genome shotgun (WGS) entry which is preliminary data.</text>
</comment>
<dbReference type="EMBL" id="QPHM01000001">
    <property type="protein sequence ID" value="RCU46387.1"/>
    <property type="molecule type" value="Genomic_DNA"/>
</dbReference>
<organism evidence="1 2">
    <name type="scientific">Haloplanus salinus</name>
    <dbReference type="NCBI Taxonomy" id="1126245"/>
    <lineage>
        <taxon>Archaea</taxon>
        <taxon>Methanobacteriati</taxon>
        <taxon>Methanobacteriota</taxon>
        <taxon>Stenosarchaea group</taxon>
        <taxon>Halobacteria</taxon>
        <taxon>Halobacteriales</taxon>
        <taxon>Haloferacaceae</taxon>
        <taxon>Haloplanus</taxon>
    </lineage>
</organism>
<dbReference type="OrthoDB" id="346403at2157"/>
<gene>
    <name evidence="1" type="ORF">DU504_03125</name>
</gene>
<accession>A0A368N724</accession>
<keyword evidence="2" id="KW-1185">Reference proteome</keyword>
<dbReference type="AlphaFoldDB" id="A0A368N724"/>
<evidence type="ECO:0000313" key="2">
    <source>
        <dbReference type="Proteomes" id="UP000252189"/>
    </source>
</evidence>
<reference evidence="1 2" key="1">
    <citation type="submission" date="2018-07" db="EMBL/GenBank/DDBJ databases">
        <title>Genome sequences of Haloplanus salinus JCM 18368T.</title>
        <authorList>
            <person name="Kim Y.B."/>
            <person name="Roh S.W."/>
        </authorList>
    </citation>
    <scope>NUCLEOTIDE SEQUENCE [LARGE SCALE GENOMIC DNA]</scope>
    <source>
        <strain evidence="1 2">JCM 18368</strain>
    </source>
</reference>
<dbReference type="RefSeq" id="WP_114447938.1">
    <property type="nucleotide sequence ID" value="NZ_QPHM01000001.1"/>
</dbReference>
<sequence length="99" mass="10759">MESEMSTESLRSRVVAALDGDEWTLDDGTTAALRVGLPDRTLIVERRDGPEGGRRWSLTLRADGATVSKFGPFESVVALVERVATLQNATVRYTVCCDG</sequence>
<protein>
    <submittedName>
        <fullName evidence="1">Uncharacterized protein</fullName>
    </submittedName>
</protein>
<proteinExistence type="predicted"/>
<name>A0A368N724_9EURY</name>
<dbReference type="Proteomes" id="UP000252189">
    <property type="component" value="Unassembled WGS sequence"/>
</dbReference>
<evidence type="ECO:0000313" key="1">
    <source>
        <dbReference type="EMBL" id="RCU46387.1"/>
    </source>
</evidence>